<feature type="region of interest" description="Disordered" evidence="3">
    <location>
        <begin position="126"/>
        <end position="165"/>
    </location>
</feature>
<dbReference type="InterPro" id="IPR038765">
    <property type="entry name" value="Papain-like_cys_pep_sf"/>
</dbReference>
<keyword evidence="1" id="KW-0788">Thiol protease</keyword>
<evidence type="ECO:0000313" key="5">
    <source>
        <dbReference type="EMBL" id="KAF4115341.1"/>
    </source>
</evidence>
<dbReference type="EMBL" id="JAAMOB010000003">
    <property type="protein sequence ID" value="KAF4115341.1"/>
    <property type="molecule type" value="Genomic_DNA"/>
</dbReference>
<comment type="similarity">
    <text evidence="1">Belongs to the peptidase C19 family.</text>
</comment>
<dbReference type="GO" id="GO:0005634">
    <property type="term" value="C:nucleus"/>
    <property type="evidence" value="ECO:0007669"/>
    <property type="project" value="TreeGrafter"/>
</dbReference>
<comment type="catalytic activity">
    <reaction evidence="1">
        <text>Thiol-dependent hydrolysis of ester, thioester, amide, peptide and isopeptide bonds formed by the C-terminal Gly of ubiquitin (a 76-residue protein attached to proteins as an intracellular targeting signal).</text>
        <dbReference type="EC" id="3.4.19.12"/>
    </reaction>
</comment>
<feature type="compositionally biased region" description="Polar residues" evidence="3">
    <location>
        <begin position="84"/>
        <end position="109"/>
    </location>
</feature>
<dbReference type="PROSITE" id="PS50235">
    <property type="entry name" value="USP_3"/>
    <property type="match status" value="1"/>
</dbReference>
<evidence type="ECO:0000313" key="6">
    <source>
        <dbReference type="Proteomes" id="UP000579812"/>
    </source>
</evidence>
<evidence type="ECO:0000256" key="2">
    <source>
        <dbReference type="SAM" id="Coils"/>
    </source>
</evidence>
<dbReference type="Pfam" id="PF00443">
    <property type="entry name" value="UCH"/>
    <property type="match status" value="1"/>
</dbReference>
<keyword evidence="1" id="KW-0378">Hydrolase</keyword>
<keyword evidence="2" id="KW-0175">Coiled coil</keyword>
<dbReference type="PROSITE" id="PS00972">
    <property type="entry name" value="USP_1"/>
    <property type="match status" value="1"/>
</dbReference>
<organism evidence="5 6">
    <name type="scientific">Onychostoma macrolepis</name>
    <dbReference type="NCBI Taxonomy" id="369639"/>
    <lineage>
        <taxon>Eukaryota</taxon>
        <taxon>Metazoa</taxon>
        <taxon>Chordata</taxon>
        <taxon>Craniata</taxon>
        <taxon>Vertebrata</taxon>
        <taxon>Euteleostomi</taxon>
        <taxon>Actinopterygii</taxon>
        <taxon>Neopterygii</taxon>
        <taxon>Teleostei</taxon>
        <taxon>Ostariophysi</taxon>
        <taxon>Cypriniformes</taxon>
        <taxon>Cyprinidae</taxon>
        <taxon>Acrossocheilinae</taxon>
        <taxon>Onychostoma</taxon>
    </lineage>
</organism>
<evidence type="ECO:0000256" key="3">
    <source>
        <dbReference type="SAM" id="MobiDB-lite"/>
    </source>
</evidence>
<sequence length="576" mass="63928">MVWLVKNLVRAVHQSDEKMDKNPKKEKKKRVKLALCSSVDVMDSSSAAPEDRDKPPSSSSSSSGKRRFKGLRRFFGRMLSFCGVSSSSEQDKTSSIQTQKTSDDSSAVGRSSEELQEVDLLTADQKKETVGAVVPPGSSSSADVRSSEQTPSELQTEIQETEPVTAVVEGTEPPSLSVDGPSSADRVSAQEFWETKPFTDAALTFIDVERLVELLASFGVQWHDLSKDSLKELLKSLEEQEEASEEKSAEEDDADQAALGLPNLGNTCYMNSVIQCLLSVSPFREDLLSQQENHTDSATLLRALTDLHMSRMDSSDSDLKETHLAKVKSYIESHFPVFKGHCQQDAHEFFMACLSRLKVESMSLRSSHPSYTCPVSSMEFKLRSERTCNSCGLMKSFTEESNCLSLVIGPHASLTDSLQQYLNVSISAEVIILHEQEALASFIDCVCSLCGGPQASETLKFLSLPRVLVLLVQRFDFTSSMIKLKNRLEIPEELTLSCVKEAPVVISSQYRLSAVVSHVGSHLFFGHYISQIRERREDGWLRCSDVSVRRSSWSEVSEDAGDNGYLLFYVKRSFIP</sequence>
<accession>A0A7J6D832</accession>
<dbReference type="GO" id="GO:0006508">
    <property type="term" value="P:proteolysis"/>
    <property type="evidence" value="ECO:0007669"/>
    <property type="project" value="UniProtKB-KW"/>
</dbReference>
<dbReference type="PROSITE" id="PS00973">
    <property type="entry name" value="USP_2"/>
    <property type="match status" value="1"/>
</dbReference>
<dbReference type="GO" id="GO:0000082">
    <property type="term" value="P:G1/S transition of mitotic cell cycle"/>
    <property type="evidence" value="ECO:0007669"/>
    <property type="project" value="TreeGrafter"/>
</dbReference>
<feature type="compositionally biased region" description="Polar residues" evidence="3">
    <location>
        <begin position="147"/>
        <end position="158"/>
    </location>
</feature>
<dbReference type="SUPFAM" id="SSF54001">
    <property type="entry name" value="Cysteine proteinases"/>
    <property type="match status" value="1"/>
</dbReference>
<reference evidence="5 6" key="1">
    <citation type="submission" date="2020-04" db="EMBL/GenBank/DDBJ databases">
        <title>Chromosome-level genome assembly of a cyprinid fish Onychostoma macrolepis by integration of Nanopore Sequencing, Bionano and Hi-C technology.</title>
        <authorList>
            <person name="Wang D."/>
        </authorList>
    </citation>
    <scope>NUCLEOTIDE SEQUENCE [LARGE SCALE GENOMIC DNA]</scope>
    <source>
        <strain evidence="5">SWU-2019</strain>
        <tissue evidence="5">Muscle</tissue>
    </source>
</reference>
<feature type="compositionally biased region" description="Basic and acidic residues" evidence="3">
    <location>
        <begin position="13"/>
        <end position="23"/>
    </location>
</feature>
<gene>
    <name evidence="5" type="ORF">G5714_002830</name>
</gene>
<dbReference type="PANTHER" id="PTHR24006:SF915">
    <property type="entry name" value="UBIQUITIN CARBOXYL-TERMINAL HYDROLASE-RELATED"/>
    <property type="match status" value="1"/>
</dbReference>
<dbReference type="GO" id="GO:0004843">
    <property type="term" value="F:cysteine-type deubiquitinase activity"/>
    <property type="evidence" value="ECO:0007669"/>
    <property type="project" value="UniProtKB-UniRule"/>
</dbReference>
<name>A0A7J6D832_9TELE</name>
<keyword evidence="1" id="KW-0645">Protease</keyword>
<dbReference type="AlphaFoldDB" id="A0A7J6D832"/>
<feature type="region of interest" description="Disordered" evidence="3">
    <location>
        <begin position="84"/>
        <end position="114"/>
    </location>
</feature>
<dbReference type="InterPro" id="IPR018200">
    <property type="entry name" value="USP_CS"/>
</dbReference>
<dbReference type="Proteomes" id="UP000579812">
    <property type="component" value="Unassembled WGS sequence"/>
</dbReference>
<dbReference type="GO" id="GO:0005829">
    <property type="term" value="C:cytosol"/>
    <property type="evidence" value="ECO:0007669"/>
    <property type="project" value="TreeGrafter"/>
</dbReference>
<comment type="caution">
    <text evidence="5">The sequence shown here is derived from an EMBL/GenBank/DDBJ whole genome shotgun (WGS) entry which is preliminary data.</text>
</comment>
<dbReference type="InterPro" id="IPR028889">
    <property type="entry name" value="USP"/>
</dbReference>
<keyword evidence="1" id="KW-0833">Ubl conjugation pathway</keyword>
<proteinExistence type="inferred from homology"/>
<evidence type="ECO:0000259" key="4">
    <source>
        <dbReference type="PROSITE" id="PS50235"/>
    </source>
</evidence>
<feature type="region of interest" description="Disordered" evidence="3">
    <location>
        <begin position="13"/>
        <end position="67"/>
    </location>
</feature>
<dbReference type="PANTHER" id="PTHR24006">
    <property type="entry name" value="UBIQUITIN CARBOXYL-TERMINAL HYDROLASE"/>
    <property type="match status" value="1"/>
</dbReference>
<dbReference type="InterPro" id="IPR001394">
    <property type="entry name" value="Peptidase_C19_UCH"/>
</dbReference>
<protein>
    <recommendedName>
        <fullName evidence="1">Ubiquitin carboxyl-terminal hydrolase</fullName>
        <ecNumber evidence="1">3.4.19.12</ecNumber>
    </recommendedName>
</protein>
<feature type="coiled-coil region" evidence="2">
    <location>
        <begin position="223"/>
        <end position="257"/>
    </location>
</feature>
<dbReference type="InterPro" id="IPR050164">
    <property type="entry name" value="Peptidase_C19"/>
</dbReference>
<feature type="compositionally biased region" description="Low complexity" evidence="3">
    <location>
        <begin position="130"/>
        <end position="144"/>
    </location>
</feature>
<keyword evidence="6" id="KW-1185">Reference proteome</keyword>
<feature type="domain" description="USP" evidence="4">
    <location>
        <begin position="259"/>
        <end position="572"/>
    </location>
</feature>
<feature type="compositionally biased region" description="Low complexity" evidence="3">
    <location>
        <begin position="37"/>
        <end position="48"/>
    </location>
</feature>
<dbReference type="Gene3D" id="3.90.70.10">
    <property type="entry name" value="Cysteine proteinases"/>
    <property type="match status" value="1"/>
</dbReference>
<dbReference type="CDD" id="cd02257">
    <property type="entry name" value="Peptidase_C19"/>
    <property type="match status" value="1"/>
</dbReference>
<dbReference type="GO" id="GO:0016579">
    <property type="term" value="P:protein deubiquitination"/>
    <property type="evidence" value="ECO:0007669"/>
    <property type="project" value="InterPro"/>
</dbReference>
<evidence type="ECO:0000256" key="1">
    <source>
        <dbReference type="RuleBase" id="RU366025"/>
    </source>
</evidence>
<dbReference type="EC" id="3.4.19.12" evidence="1"/>